<comment type="similarity">
    <text evidence="5">Belongs to the class-II pyridoxal-phosphate-dependent aminotransferase family. MalY/PatB cystathionine beta-lyase subfamily.</text>
</comment>
<dbReference type="PANTHER" id="PTHR43525:SF1">
    <property type="entry name" value="PROTEIN MALY"/>
    <property type="match status" value="1"/>
</dbReference>
<dbReference type="InterPro" id="IPR015422">
    <property type="entry name" value="PyrdxlP-dep_Trfase_small"/>
</dbReference>
<evidence type="ECO:0000313" key="8">
    <source>
        <dbReference type="Proteomes" id="UP001304300"/>
    </source>
</evidence>
<evidence type="ECO:0000256" key="1">
    <source>
        <dbReference type="ARBA" id="ARBA00001933"/>
    </source>
</evidence>
<keyword evidence="3" id="KW-0663">Pyridoxal phosphate</keyword>
<comment type="cofactor">
    <cofactor evidence="1">
        <name>pyridoxal 5'-phosphate</name>
        <dbReference type="ChEBI" id="CHEBI:597326"/>
    </cofactor>
</comment>
<keyword evidence="4 7" id="KW-0456">Lyase</keyword>
<evidence type="ECO:0000313" key="7">
    <source>
        <dbReference type="EMBL" id="WOO39867.1"/>
    </source>
</evidence>
<protein>
    <recommendedName>
        <fullName evidence="2">cysteine-S-conjugate beta-lyase</fullName>
        <ecNumber evidence="2">4.4.1.13</ecNumber>
    </recommendedName>
</protein>
<dbReference type="Pfam" id="PF00155">
    <property type="entry name" value="Aminotran_1_2"/>
    <property type="match status" value="1"/>
</dbReference>
<name>A0AAQ3L742_9BACT</name>
<sequence length="392" mass="44449">MQKMEYDFDTVLDRSGTGSLKWEKYAGSDVLPLWVADMDFVSAPEIIEALQKRLDHGVMGYTLPPQDTTDAALAYLKNKHGYDAKPEWLFWMHGMVPGLNVAARAFGETGDEILTCTPIYPPFLSAPVWQERKSGTSHLQWDGKRWTFDFDDLEAKVTPRSRTFYLCNPHNPVGRVYDRDELIKLAEFCERHDLVLLSDEIHCDLILNDVKHICTATLSKEIDERTITFMAPSKTYNVPGLACAFAVIRNPQIRAKFKNAARGLITEVNPFGYAGCAAAYELGEPWRQALLGYLRENRDYLYQFITERIPEIKLHPMEATYLAWLNIEGLLTIGIDNPHQFFVDAGVGLSPGKDFADGNYLRLNFGCPRSILETALERMEKAVSAERIPQTV</sequence>
<dbReference type="NCBIfam" id="TIGR04350">
    <property type="entry name" value="C_S_lyase_PatB"/>
    <property type="match status" value="1"/>
</dbReference>
<evidence type="ECO:0000256" key="2">
    <source>
        <dbReference type="ARBA" id="ARBA00012224"/>
    </source>
</evidence>
<dbReference type="PANTHER" id="PTHR43525">
    <property type="entry name" value="PROTEIN MALY"/>
    <property type="match status" value="1"/>
</dbReference>
<feature type="domain" description="Aminotransferase class I/classII large" evidence="6">
    <location>
        <begin position="30"/>
        <end position="378"/>
    </location>
</feature>
<dbReference type="AlphaFoldDB" id="A0AAQ3L742"/>
<evidence type="ECO:0000256" key="4">
    <source>
        <dbReference type="ARBA" id="ARBA00023239"/>
    </source>
</evidence>
<dbReference type="GO" id="GO:0047804">
    <property type="term" value="F:cysteine-S-conjugate beta-lyase activity"/>
    <property type="evidence" value="ECO:0007669"/>
    <property type="project" value="UniProtKB-EC"/>
</dbReference>
<evidence type="ECO:0000256" key="5">
    <source>
        <dbReference type="ARBA" id="ARBA00037974"/>
    </source>
</evidence>
<accession>A0AAQ3L742</accession>
<dbReference type="InterPro" id="IPR051798">
    <property type="entry name" value="Class-II_PLP-Dep_Aminotrans"/>
</dbReference>
<reference evidence="7 8" key="1">
    <citation type="submission" date="2023-10" db="EMBL/GenBank/DDBJ databases">
        <title>Rubellicoccus peritrichatus gen. nov., sp. nov., isolated from an algae of coral reef tank.</title>
        <authorList>
            <person name="Luo J."/>
        </authorList>
    </citation>
    <scope>NUCLEOTIDE SEQUENCE [LARGE SCALE GENOMIC DNA]</scope>
    <source>
        <strain evidence="7 8">CR14</strain>
    </source>
</reference>
<dbReference type="Gene3D" id="3.90.1150.10">
    <property type="entry name" value="Aspartate Aminotransferase, domain 1"/>
    <property type="match status" value="1"/>
</dbReference>
<evidence type="ECO:0000256" key="3">
    <source>
        <dbReference type="ARBA" id="ARBA00022898"/>
    </source>
</evidence>
<gene>
    <name evidence="7" type="ORF">RZN69_14675</name>
</gene>
<dbReference type="InterPro" id="IPR027619">
    <property type="entry name" value="C-S_lyase_PatB-like"/>
</dbReference>
<dbReference type="EC" id="4.4.1.13" evidence="2"/>
<dbReference type="InterPro" id="IPR015421">
    <property type="entry name" value="PyrdxlP-dep_Trfase_major"/>
</dbReference>
<dbReference type="InterPro" id="IPR015424">
    <property type="entry name" value="PyrdxlP-dep_Trfase"/>
</dbReference>
<dbReference type="Gene3D" id="3.40.640.10">
    <property type="entry name" value="Type I PLP-dependent aspartate aminotransferase-like (Major domain)"/>
    <property type="match status" value="1"/>
</dbReference>
<organism evidence="7 8">
    <name type="scientific">Rubellicoccus peritrichatus</name>
    <dbReference type="NCBI Taxonomy" id="3080537"/>
    <lineage>
        <taxon>Bacteria</taxon>
        <taxon>Pseudomonadati</taxon>
        <taxon>Verrucomicrobiota</taxon>
        <taxon>Opitutia</taxon>
        <taxon>Puniceicoccales</taxon>
        <taxon>Cerasicoccaceae</taxon>
        <taxon>Rubellicoccus</taxon>
    </lineage>
</organism>
<evidence type="ECO:0000259" key="6">
    <source>
        <dbReference type="Pfam" id="PF00155"/>
    </source>
</evidence>
<dbReference type="CDD" id="cd00609">
    <property type="entry name" value="AAT_like"/>
    <property type="match status" value="1"/>
</dbReference>
<dbReference type="SUPFAM" id="SSF53383">
    <property type="entry name" value="PLP-dependent transferases"/>
    <property type="match status" value="1"/>
</dbReference>
<dbReference type="Proteomes" id="UP001304300">
    <property type="component" value="Chromosome"/>
</dbReference>
<dbReference type="EMBL" id="CP136920">
    <property type="protein sequence ID" value="WOO39867.1"/>
    <property type="molecule type" value="Genomic_DNA"/>
</dbReference>
<proteinExistence type="inferred from homology"/>
<dbReference type="InterPro" id="IPR004839">
    <property type="entry name" value="Aminotransferase_I/II_large"/>
</dbReference>
<dbReference type="GO" id="GO:0030170">
    <property type="term" value="F:pyridoxal phosphate binding"/>
    <property type="evidence" value="ECO:0007669"/>
    <property type="project" value="InterPro"/>
</dbReference>
<dbReference type="KEGG" id="puo:RZN69_14675"/>
<keyword evidence="8" id="KW-1185">Reference proteome</keyword>
<dbReference type="RefSeq" id="WP_317831906.1">
    <property type="nucleotide sequence ID" value="NZ_CP136920.1"/>
</dbReference>